<name>A0A1I6A2Y5_9RHOB</name>
<dbReference type="SMART" id="SM00460">
    <property type="entry name" value="TGc"/>
    <property type="match status" value="1"/>
</dbReference>
<dbReference type="EMBL" id="FOXV01000014">
    <property type="protein sequence ID" value="SFQ63035.1"/>
    <property type="molecule type" value="Genomic_DNA"/>
</dbReference>
<keyword evidence="3" id="KW-1185">Reference proteome</keyword>
<dbReference type="GO" id="GO:0006508">
    <property type="term" value="P:proteolysis"/>
    <property type="evidence" value="ECO:0007669"/>
    <property type="project" value="UniProtKB-KW"/>
</dbReference>
<dbReference type="InterPro" id="IPR013589">
    <property type="entry name" value="Bac_transglu_N"/>
</dbReference>
<protein>
    <submittedName>
        <fullName evidence="2">Transglutaminase-like enzyme, putative cysteine protease</fullName>
    </submittedName>
</protein>
<dbReference type="Pfam" id="PF01841">
    <property type="entry name" value="Transglut_core"/>
    <property type="match status" value="1"/>
</dbReference>
<dbReference type="Pfam" id="PF08379">
    <property type="entry name" value="Bact_transglu_N"/>
    <property type="match status" value="1"/>
</dbReference>
<dbReference type="Proteomes" id="UP000243106">
    <property type="component" value="Unassembled WGS sequence"/>
</dbReference>
<gene>
    <name evidence="2" type="ORF">SAMN05421853_11475</name>
</gene>
<feature type="domain" description="Transglutaminase-like" evidence="1">
    <location>
        <begin position="161"/>
        <end position="226"/>
    </location>
</feature>
<dbReference type="AlphaFoldDB" id="A0A1I6A2Y5"/>
<dbReference type="STRING" id="93684.SAMN05421853_11475"/>
<sequence length="278" mass="30524">MKLSVSHITRYNFDIPVRRLIQSHRLVPSRCANQRVITWEVNMLQATRGAAFRDGAGDWTETVSVQGPLDAFEIEVTGEVETTDYAGILKDHREKVPPSAYLTPTARTWPSQPLREAAEETLSALEGKPTLEKAHALSTVTAERVEYMPGETEHYTTAAEAFDLGKGVCQDQTHVLIALAQLSGIPARYVTGYLFSASEDHMSEASHAWAELYVEDLGWVGFDASNGVCPDDRYIRLGSGYDAQDASPIRGMVTGGGGERLDVRVKVREGGVEGQQQQ</sequence>
<dbReference type="Gene3D" id="3.10.620.30">
    <property type="match status" value="1"/>
</dbReference>
<dbReference type="InterPro" id="IPR002931">
    <property type="entry name" value="Transglutaminase-like"/>
</dbReference>
<dbReference type="PANTHER" id="PTHR33490">
    <property type="entry name" value="BLR5614 PROTEIN-RELATED"/>
    <property type="match status" value="1"/>
</dbReference>
<accession>A0A1I6A2Y5</accession>
<organism evidence="2 3">
    <name type="scientific">Roseivivax halotolerans</name>
    <dbReference type="NCBI Taxonomy" id="93684"/>
    <lineage>
        <taxon>Bacteria</taxon>
        <taxon>Pseudomonadati</taxon>
        <taxon>Pseudomonadota</taxon>
        <taxon>Alphaproteobacteria</taxon>
        <taxon>Rhodobacterales</taxon>
        <taxon>Roseobacteraceae</taxon>
        <taxon>Roseivivax</taxon>
    </lineage>
</organism>
<reference evidence="3" key="1">
    <citation type="submission" date="2016-10" db="EMBL/GenBank/DDBJ databases">
        <authorList>
            <person name="Varghese N."/>
            <person name="Submissions S."/>
        </authorList>
    </citation>
    <scope>NUCLEOTIDE SEQUENCE [LARGE SCALE GENOMIC DNA]</scope>
    <source>
        <strain evidence="3">JCM 10271</strain>
    </source>
</reference>
<proteinExistence type="predicted"/>
<evidence type="ECO:0000259" key="1">
    <source>
        <dbReference type="SMART" id="SM00460"/>
    </source>
</evidence>
<dbReference type="InterPro" id="IPR038765">
    <property type="entry name" value="Papain-like_cys_pep_sf"/>
</dbReference>
<keyword evidence="2" id="KW-0645">Protease</keyword>
<dbReference type="GO" id="GO:0008233">
    <property type="term" value="F:peptidase activity"/>
    <property type="evidence" value="ECO:0007669"/>
    <property type="project" value="UniProtKB-KW"/>
</dbReference>
<evidence type="ECO:0000313" key="3">
    <source>
        <dbReference type="Proteomes" id="UP000243106"/>
    </source>
</evidence>
<dbReference type="RefSeq" id="WP_093014789.1">
    <property type="nucleotide sequence ID" value="NZ_FOXV01000014.1"/>
</dbReference>
<dbReference type="SUPFAM" id="SSF54001">
    <property type="entry name" value="Cysteine proteinases"/>
    <property type="match status" value="1"/>
</dbReference>
<keyword evidence="2" id="KW-0378">Hydrolase</keyword>
<evidence type="ECO:0000313" key="2">
    <source>
        <dbReference type="EMBL" id="SFQ63035.1"/>
    </source>
</evidence>
<dbReference type="PANTHER" id="PTHR33490:SF6">
    <property type="entry name" value="SLL1049 PROTEIN"/>
    <property type="match status" value="1"/>
</dbReference>